<dbReference type="AlphaFoldDB" id="A0A3N4KMW4"/>
<organism evidence="4 5">
    <name type="scientific">Morchella conica CCBAS932</name>
    <dbReference type="NCBI Taxonomy" id="1392247"/>
    <lineage>
        <taxon>Eukaryota</taxon>
        <taxon>Fungi</taxon>
        <taxon>Dikarya</taxon>
        <taxon>Ascomycota</taxon>
        <taxon>Pezizomycotina</taxon>
        <taxon>Pezizomycetes</taxon>
        <taxon>Pezizales</taxon>
        <taxon>Morchellaceae</taxon>
        <taxon>Morchella</taxon>
    </lineage>
</organism>
<sequence>MSTICPDSSTYPKKSLNTRGPHQCHRPKRGLRIICLTSNCMKEYVNKNDFNRHYKTVHGLKQLLVYCTIAGCKRGGKGFSRQDNLTQHLRIVHREEILKKSFRVQGSNWGFEEA</sequence>
<evidence type="ECO:0000256" key="1">
    <source>
        <dbReference type="PROSITE-ProRule" id="PRU00042"/>
    </source>
</evidence>
<dbReference type="Gene3D" id="3.30.160.60">
    <property type="entry name" value="Classic Zinc Finger"/>
    <property type="match status" value="1"/>
</dbReference>
<dbReference type="InParanoid" id="A0A3N4KMW4"/>
<dbReference type="PROSITE" id="PS50157">
    <property type="entry name" value="ZINC_FINGER_C2H2_2"/>
    <property type="match status" value="1"/>
</dbReference>
<protein>
    <recommendedName>
        <fullName evidence="3">C2H2-type domain-containing protein</fullName>
    </recommendedName>
</protein>
<dbReference type="PROSITE" id="PS00028">
    <property type="entry name" value="ZINC_FINGER_C2H2_1"/>
    <property type="match status" value="1"/>
</dbReference>
<dbReference type="InterPro" id="IPR013087">
    <property type="entry name" value="Znf_C2H2_type"/>
</dbReference>
<evidence type="ECO:0000313" key="4">
    <source>
        <dbReference type="EMBL" id="RPB11943.1"/>
    </source>
</evidence>
<dbReference type="GO" id="GO:0008270">
    <property type="term" value="F:zinc ion binding"/>
    <property type="evidence" value="ECO:0007669"/>
    <property type="project" value="UniProtKB-KW"/>
</dbReference>
<keyword evidence="1" id="KW-0479">Metal-binding</keyword>
<dbReference type="EMBL" id="ML119132">
    <property type="protein sequence ID" value="RPB11943.1"/>
    <property type="molecule type" value="Genomic_DNA"/>
</dbReference>
<feature type="domain" description="C2H2-type" evidence="3">
    <location>
        <begin position="70"/>
        <end position="96"/>
    </location>
</feature>
<evidence type="ECO:0000313" key="5">
    <source>
        <dbReference type="Proteomes" id="UP000277580"/>
    </source>
</evidence>
<dbReference type="SMART" id="SM00355">
    <property type="entry name" value="ZnF_C2H2"/>
    <property type="match status" value="2"/>
</dbReference>
<accession>A0A3N4KMW4</accession>
<dbReference type="Proteomes" id="UP000277580">
    <property type="component" value="Unassembled WGS sequence"/>
</dbReference>
<proteinExistence type="predicted"/>
<keyword evidence="1" id="KW-0863">Zinc-finger</keyword>
<name>A0A3N4KMW4_9PEZI</name>
<gene>
    <name evidence="4" type="ORF">P167DRAFT_574863</name>
</gene>
<feature type="compositionally biased region" description="Polar residues" evidence="2">
    <location>
        <begin position="1"/>
        <end position="20"/>
    </location>
</feature>
<feature type="region of interest" description="Disordered" evidence="2">
    <location>
        <begin position="1"/>
        <end position="23"/>
    </location>
</feature>
<keyword evidence="1" id="KW-0862">Zinc</keyword>
<evidence type="ECO:0000259" key="3">
    <source>
        <dbReference type="PROSITE" id="PS50157"/>
    </source>
</evidence>
<reference evidence="4 5" key="1">
    <citation type="journal article" date="2018" name="Nat. Ecol. Evol.">
        <title>Pezizomycetes genomes reveal the molecular basis of ectomycorrhizal truffle lifestyle.</title>
        <authorList>
            <person name="Murat C."/>
            <person name="Payen T."/>
            <person name="Noel B."/>
            <person name="Kuo A."/>
            <person name="Morin E."/>
            <person name="Chen J."/>
            <person name="Kohler A."/>
            <person name="Krizsan K."/>
            <person name="Balestrini R."/>
            <person name="Da Silva C."/>
            <person name="Montanini B."/>
            <person name="Hainaut M."/>
            <person name="Levati E."/>
            <person name="Barry K.W."/>
            <person name="Belfiori B."/>
            <person name="Cichocki N."/>
            <person name="Clum A."/>
            <person name="Dockter R.B."/>
            <person name="Fauchery L."/>
            <person name="Guy J."/>
            <person name="Iotti M."/>
            <person name="Le Tacon F."/>
            <person name="Lindquist E.A."/>
            <person name="Lipzen A."/>
            <person name="Malagnac F."/>
            <person name="Mello A."/>
            <person name="Molinier V."/>
            <person name="Miyauchi S."/>
            <person name="Poulain J."/>
            <person name="Riccioni C."/>
            <person name="Rubini A."/>
            <person name="Sitrit Y."/>
            <person name="Splivallo R."/>
            <person name="Traeger S."/>
            <person name="Wang M."/>
            <person name="Zifcakova L."/>
            <person name="Wipf D."/>
            <person name="Zambonelli A."/>
            <person name="Paolocci F."/>
            <person name="Nowrousian M."/>
            <person name="Ottonello S."/>
            <person name="Baldrian P."/>
            <person name="Spatafora J.W."/>
            <person name="Henrissat B."/>
            <person name="Nagy L.G."/>
            <person name="Aury J.M."/>
            <person name="Wincker P."/>
            <person name="Grigoriev I.V."/>
            <person name="Bonfante P."/>
            <person name="Martin F.M."/>
        </authorList>
    </citation>
    <scope>NUCLEOTIDE SEQUENCE [LARGE SCALE GENOMIC DNA]</scope>
    <source>
        <strain evidence="4 5">CCBAS932</strain>
    </source>
</reference>
<dbReference type="OrthoDB" id="10018191at2759"/>
<keyword evidence="5" id="KW-1185">Reference proteome</keyword>
<evidence type="ECO:0000256" key="2">
    <source>
        <dbReference type="SAM" id="MobiDB-lite"/>
    </source>
</evidence>